<dbReference type="InterPro" id="IPR013106">
    <property type="entry name" value="Ig_V-set"/>
</dbReference>
<dbReference type="InterPro" id="IPR047164">
    <property type="entry name" value="OX2G-like"/>
</dbReference>
<keyword evidence="3 10" id="KW-0732">Signal</keyword>
<dbReference type="AlphaFoldDB" id="A0A9Y4N7N9"/>
<evidence type="ECO:0000256" key="1">
    <source>
        <dbReference type="ARBA" id="ARBA00004167"/>
    </source>
</evidence>
<sequence>MLWILVAVSLLHGASGSQLRGYGNTTALFGGDAHYWCAVDNPTGVLQVTWQRLYADESIENLATYSKRFGQQVNDPYKRKVIFTEASLSSTSISLKEVSWADESCYICSFNVYPDGSKRRQTCLKVTGISHVNTSHAVGSRLEENRREVVFKCSAIGKPAPTITWDFSSDAAIVHDQPTDVVPNGDHTFTSSSNITVTVPKDWRGHADCVLNDGKEGRRQERIHLSLEEEKDEQLSQSAVALIVTAAVFISCIAVAAVVMRKKSKNKHKKVTEEQIFEPTSV</sequence>
<protein>
    <submittedName>
        <fullName evidence="14">OX-2 membrane glycoprotein-like</fullName>
    </submittedName>
</protein>
<dbReference type="PANTHER" id="PTHR46841">
    <property type="entry name" value="OX-2 MEMBRANE GLYCOPROTEIN"/>
    <property type="match status" value="1"/>
</dbReference>
<feature type="domain" description="CD80-like immunoglobulin C2-set" evidence="12">
    <location>
        <begin position="140"/>
        <end position="214"/>
    </location>
</feature>
<dbReference type="GO" id="GO:0098632">
    <property type="term" value="F:cell-cell adhesion mediator activity"/>
    <property type="evidence" value="ECO:0007669"/>
    <property type="project" value="InterPro"/>
</dbReference>
<feature type="domain" description="Immunoglobulin V-set" evidence="11">
    <location>
        <begin position="37"/>
        <end position="126"/>
    </location>
</feature>
<evidence type="ECO:0000256" key="10">
    <source>
        <dbReference type="SAM" id="SignalP"/>
    </source>
</evidence>
<dbReference type="SUPFAM" id="SSF48726">
    <property type="entry name" value="Immunoglobulin"/>
    <property type="match status" value="2"/>
</dbReference>
<proteinExistence type="predicted"/>
<dbReference type="GO" id="GO:0009986">
    <property type="term" value="C:cell surface"/>
    <property type="evidence" value="ECO:0007669"/>
    <property type="project" value="TreeGrafter"/>
</dbReference>
<dbReference type="RefSeq" id="XP_008285538.1">
    <property type="nucleotide sequence ID" value="XM_008287316.1"/>
</dbReference>
<evidence type="ECO:0000313" key="13">
    <source>
        <dbReference type="Proteomes" id="UP000694891"/>
    </source>
</evidence>
<keyword evidence="6" id="KW-1015">Disulfide bond</keyword>
<dbReference type="GO" id="GO:0150079">
    <property type="term" value="P:negative regulation of neuroinflammatory response"/>
    <property type="evidence" value="ECO:0007669"/>
    <property type="project" value="TreeGrafter"/>
</dbReference>
<comment type="subcellular location">
    <subcellularLocation>
        <location evidence="1">Membrane</location>
        <topology evidence="1">Single-pass membrane protein</topology>
    </subcellularLocation>
</comment>
<dbReference type="InterPro" id="IPR013783">
    <property type="entry name" value="Ig-like_fold"/>
</dbReference>
<keyword evidence="7" id="KW-0325">Glycoprotein</keyword>
<keyword evidence="4 9" id="KW-1133">Transmembrane helix</keyword>
<evidence type="ECO:0000256" key="9">
    <source>
        <dbReference type="SAM" id="Phobius"/>
    </source>
</evidence>
<feature type="signal peptide" evidence="10">
    <location>
        <begin position="1"/>
        <end position="16"/>
    </location>
</feature>
<evidence type="ECO:0000256" key="6">
    <source>
        <dbReference type="ARBA" id="ARBA00023157"/>
    </source>
</evidence>
<evidence type="ECO:0000259" key="11">
    <source>
        <dbReference type="Pfam" id="PF07686"/>
    </source>
</evidence>
<name>A0A9Y4N7N9_9TELE</name>
<dbReference type="PANTHER" id="PTHR46841:SF7">
    <property type="entry name" value="IG-LIKE DOMAIN-CONTAINING PROTEIN"/>
    <property type="match status" value="1"/>
</dbReference>
<evidence type="ECO:0000256" key="4">
    <source>
        <dbReference type="ARBA" id="ARBA00022989"/>
    </source>
</evidence>
<feature type="chain" id="PRO_5041227466" evidence="10">
    <location>
        <begin position="17"/>
        <end position="282"/>
    </location>
</feature>
<dbReference type="GO" id="GO:0043025">
    <property type="term" value="C:neuronal cell body"/>
    <property type="evidence" value="ECO:0007669"/>
    <property type="project" value="TreeGrafter"/>
</dbReference>
<organism evidence="13 14">
    <name type="scientific">Stegastes partitus</name>
    <name type="common">bicolor damselfish</name>
    <dbReference type="NCBI Taxonomy" id="144197"/>
    <lineage>
        <taxon>Eukaryota</taxon>
        <taxon>Metazoa</taxon>
        <taxon>Chordata</taxon>
        <taxon>Craniata</taxon>
        <taxon>Vertebrata</taxon>
        <taxon>Euteleostomi</taxon>
        <taxon>Actinopterygii</taxon>
        <taxon>Neopterygii</taxon>
        <taxon>Teleostei</taxon>
        <taxon>Neoteleostei</taxon>
        <taxon>Acanthomorphata</taxon>
        <taxon>Ovalentaria</taxon>
        <taxon>Pomacentridae</taxon>
        <taxon>Stegastes</taxon>
    </lineage>
</organism>
<dbReference type="GO" id="GO:0030424">
    <property type="term" value="C:axon"/>
    <property type="evidence" value="ECO:0007669"/>
    <property type="project" value="TreeGrafter"/>
</dbReference>
<evidence type="ECO:0000313" key="14">
    <source>
        <dbReference type="RefSeq" id="XP_008285538.1"/>
    </source>
</evidence>
<dbReference type="GO" id="GO:0016020">
    <property type="term" value="C:membrane"/>
    <property type="evidence" value="ECO:0007669"/>
    <property type="project" value="UniProtKB-SubCell"/>
</dbReference>
<evidence type="ECO:0000256" key="3">
    <source>
        <dbReference type="ARBA" id="ARBA00022729"/>
    </source>
</evidence>
<gene>
    <name evidence="14" type="primary">LOC103361278</name>
</gene>
<keyword evidence="2 9" id="KW-0812">Transmembrane</keyword>
<evidence type="ECO:0000256" key="5">
    <source>
        <dbReference type="ARBA" id="ARBA00023136"/>
    </source>
</evidence>
<keyword evidence="5 9" id="KW-0472">Membrane</keyword>
<reference evidence="14" key="1">
    <citation type="submission" date="2025-08" db="UniProtKB">
        <authorList>
            <consortium name="RefSeq"/>
        </authorList>
    </citation>
    <scope>IDENTIFICATION</scope>
</reference>
<accession>A0A9Y4N7N9</accession>
<dbReference type="Pfam" id="PF07686">
    <property type="entry name" value="V-set"/>
    <property type="match status" value="1"/>
</dbReference>
<evidence type="ECO:0000256" key="2">
    <source>
        <dbReference type="ARBA" id="ARBA00022692"/>
    </source>
</evidence>
<keyword evidence="13" id="KW-1185">Reference proteome</keyword>
<keyword evidence="8" id="KW-0393">Immunoglobulin domain</keyword>
<feature type="transmembrane region" description="Helical" evidence="9">
    <location>
        <begin position="239"/>
        <end position="260"/>
    </location>
</feature>
<dbReference type="GO" id="GO:0034113">
    <property type="term" value="P:heterotypic cell-cell adhesion"/>
    <property type="evidence" value="ECO:0007669"/>
    <property type="project" value="TreeGrafter"/>
</dbReference>
<evidence type="ECO:0000256" key="7">
    <source>
        <dbReference type="ARBA" id="ARBA00023180"/>
    </source>
</evidence>
<evidence type="ECO:0000256" key="8">
    <source>
        <dbReference type="ARBA" id="ARBA00023319"/>
    </source>
</evidence>
<dbReference type="Pfam" id="PF08205">
    <property type="entry name" value="C2-set_2"/>
    <property type="match status" value="1"/>
</dbReference>
<dbReference type="GeneID" id="103361278"/>
<dbReference type="Gene3D" id="2.60.40.10">
    <property type="entry name" value="Immunoglobulins"/>
    <property type="match status" value="2"/>
</dbReference>
<dbReference type="Proteomes" id="UP000694891">
    <property type="component" value="Unplaced"/>
</dbReference>
<evidence type="ECO:0000259" key="12">
    <source>
        <dbReference type="Pfam" id="PF08205"/>
    </source>
</evidence>
<dbReference type="InterPro" id="IPR013162">
    <property type="entry name" value="CD80_C2-set"/>
</dbReference>
<dbReference type="InterPro" id="IPR036179">
    <property type="entry name" value="Ig-like_dom_sf"/>
</dbReference>